<gene>
    <name evidence="2" type="ORF">PIB30_096282</name>
</gene>
<feature type="region of interest" description="Disordered" evidence="1">
    <location>
        <begin position="119"/>
        <end position="141"/>
    </location>
</feature>
<dbReference type="EMBL" id="JASCZI010062685">
    <property type="protein sequence ID" value="MED6140730.1"/>
    <property type="molecule type" value="Genomic_DNA"/>
</dbReference>
<name>A0ABU6SWL6_9FABA</name>
<reference evidence="2 3" key="1">
    <citation type="journal article" date="2023" name="Plants (Basel)">
        <title>Bridging the Gap: Combining Genomics and Transcriptomics Approaches to Understand Stylosanthes scabra, an Orphan Legume from the Brazilian Caatinga.</title>
        <authorList>
            <person name="Ferreira-Neto J.R.C."/>
            <person name="da Silva M.D."/>
            <person name="Binneck E."/>
            <person name="de Melo N.F."/>
            <person name="da Silva R.H."/>
            <person name="de Melo A.L.T.M."/>
            <person name="Pandolfi V."/>
            <person name="Bustamante F.O."/>
            <person name="Brasileiro-Vidal A.C."/>
            <person name="Benko-Iseppon A.M."/>
        </authorList>
    </citation>
    <scope>NUCLEOTIDE SEQUENCE [LARGE SCALE GENOMIC DNA]</scope>
    <source>
        <tissue evidence="2">Leaves</tissue>
    </source>
</reference>
<evidence type="ECO:0000313" key="2">
    <source>
        <dbReference type="EMBL" id="MED6140730.1"/>
    </source>
</evidence>
<sequence>MHHKNRGVTPSTIATKATGREKGKYPFSLDVLVVELPKKFRYPVEIKPYDGTTYPKHHLDAFENRMLLMNASDAIQCKTFTGLRLVTEFRSLQLTVTEKPTVTVAVTHGVAKGGAFTDRTTENVSKKGEGENSGTRSVTHGCNFREVTGRGGERRSVVRWRTRML</sequence>
<evidence type="ECO:0000256" key="1">
    <source>
        <dbReference type="SAM" id="MobiDB-lite"/>
    </source>
</evidence>
<comment type="caution">
    <text evidence="2">The sequence shown here is derived from an EMBL/GenBank/DDBJ whole genome shotgun (WGS) entry which is preliminary data.</text>
</comment>
<dbReference type="Proteomes" id="UP001341840">
    <property type="component" value="Unassembled WGS sequence"/>
</dbReference>
<proteinExistence type="predicted"/>
<organism evidence="2 3">
    <name type="scientific">Stylosanthes scabra</name>
    <dbReference type="NCBI Taxonomy" id="79078"/>
    <lineage>
        <taxon>Eukaryota</taxon>
        <taxon>Viridiplantae</taxon>
        <taxon>Streptophyta</taxon>
        <taxon>Embryophyta</taxon>
        <taxon>Tracheophyta</taxon>
        <taxon>Spermatophyta</taxon>
        <taxon>Magnoliopsida</taxon>
        <taxon>eudicotyledons</taxon>
        <taxon>Gunneridae</taxon>
        <taxon>Pentapetalae</taxon>
        <taxon>rosids</taxon>
        <taxon>fabids</taxon>
        <taxon>Fabales</taxon>
        <taxon>Fabaceae</taxon>
        <taxon>Papilionoideae</taxon>
        <taxon>50 kb inversion clade</taxon>
        <taxon>dalbergioids sensu lato</taxon>
        <taxon>Dalbergieae</taxon>
        <taxon>Pterocarpus clade</taxon>
        <taxon>Stylosanthes</taxon>
    </lineage>
</organism>
<accession>A0ABU6SWL6</accession>
<protein>
    <submittedName>
        <fullName evidence="2">Uncharacterized protein</fullName>
    </submittedName>
</protein>
<keyword evidence="3" id="KW-1185">Reference proteome</keyword>
<feature type="compositionally biased region" description="Basic and acidic residues" evidence="1">
    <location>
        <begin position="119"/>
        <end position="130"/>
    </location>
</feature>
<evidence type="ECO:0000313" key="3">
    <source>
        <dbReference type="Proteomes" id="UP001341840"/>
    </source>
</evidence>